<feature type="region of interest" description="Disordered" evidence="1">
    <location>
        <begin position="24"/>
        <end position="47"/>
    </location>
</feature>
<geneLocation type="plasmid" evidence="2">
    <name>II</name>
</geneLocation>
<dbReference type="Proteomes" id="UP000255505">
    <property type="component" value="Plasmid II"/>
</dbReference>
<evidence type="ECO:0000313" key="3">
    <source>
        <dbReference type="Proteomes" id="UP000255505"/>
    </source>
</evidence>
<sequence>MGGRGRVYKPSGLSLRHAMLETATKQRGTSLSVSPKNSRKSAPPNPAPCQMATVWVSIVTSIGFLARRQLCL</sequence>
<gene>
    <name evidence="2" type="ORF">CT19425_MP70179</name>
</gene>
<feature type="compositionally biased region" description="Polar residues" evidence="1">
    <location>
        <begin position="24"/>
        <end position="36"/>
    </location>
</feature>
<evidence type="ECO:0000313" key="2">
    <source>
        <dbReference type="EMBL" id="SPK76019.1"/>
    </source>
</evidence>
<dbReference type="EMBL" id="LT991977">
    <property type="protein sequence ID" value="SPK76019.1"/>
    <property type="molecule type" value="Genomic_DNA"/>
</dbReference>
<reference evidence="2 3" key="1">
    <citation type="submission" date="2018-01" db="EMBL/GenBank/DDBJ databases">
        <authorList>
            <person name="Gaut B.S."/>
            <person name="Morton B.R."/>
            <person name="Clegg M.T."/>
            <person name="Duvall M.R."/>
        </authorList>
    </citation>
    <scope>NUCLEOTIDE SEQUENCE [LARGE SCALE GENOMIC DNA]</scope>
    <source>
        <strain evidence="2">Cupriavidus taiwanensis LMG 19425</strain>
        <plasmid evidence="3">Plasmid ii</plasmid>
    </source>
</reference>
<keyword evidence="2" id="KW-0614">Plasmid</keyword>
<accession>A0A375IQY5</accession>
<name>A0A375IQY5_9BURK</name>
<organism evidence="2 3">
    <name type="scientific">Cupriavidus taiwanensis</name>
    <dbReference type="NCBI Taxonomy" id="164546"/>
    <lineage>
        <taxon>Bacteria</taxon>
        <taxon>Pseudomonadati</taxon>
        <taxon>Pseudomonadota</taxon>
        <taxon>Betaproteobacteria</taxon>
        <taxon>Burkholderiales</taxon>
        <taxon>Burkholderiaceae</taxon>
        <taxon>Cupriavidus</taxon>
    </lineage>
</organism>
<dbReference type="AlphaFoldDB" id="A0A375IQY5"/>
<proteinExistence type="predicted"/>
<protein>
    <submittedName>
        <fullName evidence="2">Uncharacterized protein</fullName>
    </submittedName>
</protein>
<evidence type="ECO:0000256" key="1">
    <source>
        <dbReference type="SAM" id="MobiDB-lite"/>
    </source>
</evidence>